<gene>
    <name evidence="11" type="ORF">KCTCHS21_09530</name>
</gene>
<dbReference type="Pfam" id="PF12833">
    <property type="entry name" value="HTH_18"/>
    <property type="match status" value="1"/>
</dbReference>
<protein>
    <recommendedName>
        <fullName evidence="13">DNA-binding response regulator</fullName>
    </recommendedName>
</protein>
<proteinExistence type="predicted"/>
<comment type="subcellular location">
    <subcellularLocation>
        <location evidence="1">Cytoplasm</location>
    </subcellularLocation>
</comment>
<dbReference type="InterPro" id="IPR018062">
    <property type="entry name" value="HTH_AraC-typ_CS"/>
</dbReference>
<dbReference type="PROSITE" id="PS50110">
    <property type="entry name" value="RESPONSE_REGULATORY"/>
    <property type="match status" value="1"/>
</dbReference>
<dbReference type="InterPro" id="IPR018060">
    <property type="entry name" value="HTH_AraC"/>
</dbReference>
<feature type="modified residue" description="4-aspartylphosphate" evidence="8">
    <location>
        <position position="58"/>
    </location>
</feature>
<dbReference type="InterPro" id="IPR051552">
    <property type="entry name" value="HptR"/>
</dbReference>
<dbReference type="SUPFAM" id="SSF46689">
    <property type="entry name" value="Homeodomain-like"/>
    <property type="match status" value="1"/>
</dbReference>
<keyword evidence="2" id="KW-0963">Cytoplasm</keyword>
<keyword evidence="12" id="KW-1185">Reference proteome</keyword>
<organism evidence="11 12">
    <name type="scientific">Cohnella abietis</name>
    <dbReference type="NCBI Taxonomy" id="2507935"/>
    <lineage>
        <taxon>Bacteria</taxon>
        <taxon>Bacillati</taxon>
        <taxon>Bacillota</taxon>
        <taxon>Bacilli</taxon>
        <taxon>Bacillales</taxon>
        <taxon>Paenibacillaceae</taxon>
        <taxon>Cohnella</taxon>
    </lineage>
</organism>
<evidence type="ECO:0000256" key="3">
    <source>
        <dbReference type="ARBA" id="ARBA00022553"/>
    </source>
</evidence>
<dbReference type="InterPro" id="IPR009057">
    <property type="entry name" value="Homeodomain-like_sf"/>
</dbReference>
<dbReference type="PANTHER" id="PTHR42713:SF3">
    <property type="entry name" value="TRANSCRIPTIONAL REGULATORY PROTEIN HPTR"/>
    <property type="match status" value="1"/>
</dbReference>
<evidence type="ECO:0000256" key="2">
    <source>
        <dbReference type="ARBA" id="ARBA00022490"/>
    </source>
</evidence>
<dbReference type="PROSITE" id="PS00041">
    <property type="entry name" value="HTH_ARAC_FAMILY_1"/>
    <property type="match status" value="1"/>
</dbReference>
<feature type="domain" description="Response regulatory" evidence="10">
    <location>
        <begin position="2"/>
        <end position="123"/>
    </location>
</feature>
<dbReference type="SMART" id="SM00342">
    <property type="entry name" value="HTH_ARAC"/>
    <property type="match status" value="1"/>
</dbReference>
<dbReference type="GO" id="GO:0005737">
    <property type="term" value="C:cytoplasm"/>
    <property type="evidence" value="ECO:0007669"/>
    <property type="project" value="UniProtKB-SubCell"/>
</dbReference>
<reference evidence="11 12" key="1">
    <citation type="submission" date="2019-01" db="EMBL/GenBank/DDBJ databases">
        <title>Complete genome sequence of Cohnella hallensis HS21 isolated from Korean fir (Abies koreana) rhizospheric soil.</title>
        <authorList>
            <person name="Jiang L."/>
            <person name="Kang S.W."/>
            <person name="Kim S."/>
            <person name="Jung J."/>
            <person name="Kim C.Y."/>
            <person name="Kim D.H."/>
            <person name="Kim S.W."/>
            <person name="Lee J."/>
        </authorList>
    </citation>
    <scope>NUCLEOTIDE SEQUENCE [LARGE SCALE GENOMIC DNA]</scope>
    <source>
        <strain evidence="11 12">HS21</strain>
    </source>
</reference>
<keyword evidence="7" id="KW-0804">Transcription</keyword>
<evidence type="ECO:0008006" key="13">
    <source>
        <dbReference type="Google" id="ProtNLM"/>
    </source>
</evidence>
<keyword evidence="3 8" id="KW-0597">Phosphoprotein</keyword>
<keyword evidence="6" id="KW-0238">DNA-binding</keyword>
<evidence type="ECO:0000259" key="9">
    <source>
        <dbReference type="PROSITE" id="PS01124"/>
    </source>
</evidence>
<evidence type="ECO:0000259" key="10">
    <source>
        <dbReference type="PROSITE" id="PS50110"/>
    </source>
</evidence>
<evidence type="ECO:0000256" key="5">
    <source>
        <dbReference type="ARBA" id="ARBA00023015"/>
    </source>
</evidence>
<evidence type="ECO:0000313" key="12">
    <source>
        <dbReference type="Proteomes" id="UP000289856"/>
    </source>
</evidence>
<keyword evidence="5" id="KW-0805">Transcription regulation</keyword>
<evidence type="ECO:0000256" key="1">
    <source>
        <dbReference type="ARBA" id="ARBA00004496"/>
    </source>
</evidence>
<evidence type="ECO:0000256" key="6">
    <source>
        <dbReference type="ARBA" id="ARBA00023125"/>
    </source>
</evidence>
<dbReference type="Pfam" id="PF00072">
    <property type="entry name" value="Response_reg"/>
    <property type="match status" value="1"/>
</dbReference>
<dbReference type="EMBL" id="AP019400">
    <property type="protein sequence ID" value="BBI31554.1"/>
    <property type="molecule type" value="Genomic_DNA"/>
</dbReference>
<dbReference type="CDD" id="cd17536">
    <property type="entry name" value="REC_YesN-like"/>
    <property type="match status" value="1"/>
</dbReference>
<dbReference type="InterPro" id="IPR001789">
    <property type="entry name" value="Sig_transdc_resp-reg_receiver"/>
</dbReference>
<dbReference type="KEGG" id="cohn:KCTCHS21_09530"/>
<dbReference type="GO" id="GO:0043565">
    <property type="term" value="F:sequence-specific DNA binding"/>
    <property type="evidence" value="ECO:0007669"/>
    <property type="project" value="InterPro"/>
</dbReference>
<evidence type="ECO:0000256" key="4">
    <source>
        <dbReference type="ARBA" id="ARBA00023012"/>
    </source>
</evidence>
<dbReference type="GO" id="GO:0000160">
    <property type="term" value="P:phosphorelay signal transduction system"/>
    <property type="evidence" value="ECO:0007669"/>
    <property type="project" value="UniProtKB-KW"/>
</dbReference>
<dbReference type="GO" id="GO:0003700">
    <property type="term" value="F:DNA-binding transcription factor activity"/>
    <property type="evidence" value="ECO:0007669"/>
    <property type="project" value="InterPro"/>
</dbReference>
<evidence type="ECO:0000256" key="8">
    <source>
        <dbReference type="PROSITE-ProRule" id="PRU00169"/>
    </source>
</evidence>
<dbReference type="InterPro" id="IPR011006">
    <property type="entry name" value="CheY-like_superfamily"/>
</dbReference>
<name>A0A3T1D0E8_9BACL</name>
<dbReference type="AlphaFoldDB" id="A0A3T1D0E8"/>
<dbReference type="PROSITE" id="PS01124">
    <property type="entry name" value="HTH_ARAC_FAMILY_2"/>
    <property type="match status" value="1"/>
</dbReference>
<dbReference type="Gene3D" id="1.10.10.60">
    <property type="entry name" value="Homeodomain-like"/>
    <property type="match status" value="2"/>
</dbReference>
<evidence type="ECO:0000313" key="11">
    <source>
        <dbReference type="EMBL" id="BBI31554.1"/>
    </source>
</evidence>
<dbReference type="PANTHER" id="PTHR42713">
    <property type="entry name" value="HISTIDINE KINASE-RELATED"/>
    <property type="match status" value="1"/>
</dbReference>
<dbReference type="RefSeq" id="WP_162309268.1">
    <property type="nucleotide sequence ID" value="NZ_AP019400.1"/>
</dbReference>
<dbReference type="Proteomes" id="UP000289856">
    <property type="component" value="Chromosome"/>
</dbReference>
<keyword evidence="4" id="KW-0902">Two-component regulatory system</keyword>
<dbReference type="Gene3D" id="3.40.50.2300">
    <property type="match status" value="1"/>
</dbReference>
<dbReference type="SMART" id="SM00448">
    <property type="entry name" value="REC"/>
    <property type="match status" value="1"/>
</dbReference>
<feature type="domain" description="HTH araC/xylS-type" evidence="9">
    <location>
        <begin position="414"/>
        <end position="513"/>
    </location>
</feature>
<sequence>MRIMIVDDEPFYIDHLKEVIVNSSFSASEEALIVAECISANLAIEAIPAVQPDLIFTDIRMQSMNGIQLASLICEKWPHIIVVIVSGYSSFDYARDAIRANVDDYLVKPVDSYAIEGILNKASARINKEAYVRQQQLLNELLDKKQIEGNTLSILKQCFSYPTYNVFYYNKQTPSLNKENRPPQTEYEIQQQLSQHPLLLKEERAWIVSNNNPKYGFIVLGLFQCDYQRIKNIAAECIQIIEGSGNKPSMAVSPIFNEITQLHQIAHQLHDELYHQLVIGQSKNIYLFEHSLVQEKSNLLLNSTDEKKLVIAVDKKDWKLLKKVINHWFEQWEQHSCPNLILHKNCKQTLQWLEKYFRTLDPLTSITTEKAMEEIIDYAYSYQKAVVDIWSLLSNVFRFEEHESNSNKGLHLIEQITDYLAANLSEAIAMTHVMDRFQISSTHLGTLFRKHLGKTFVEYLTTLRIDKAKELMRIHPDMPFKEISEITGYTDRHYFTKVFKLVTGKSPTDYKEQLLQDEGIED</sequence>
<evidence type="ECO:0000256" key="7">
    <source>
        <dbReference type="ARBA" id="ARBA00023163"/>
    </source>
</evidence>
<dbReference type="SUPFAM" id="SSF52172">
    <property type="entry name" value="CheY-like"/>
    <property type="match status" value="1"/>
</dbReference>
<accession>A0A3T1D0E8</accession>